<keyword evidence="2" id="KW-1133">Transmembrane helix</keyword>
<dbReference type="EMBL" id="LT906449">
    <property type="protein sequence ID" value="SNV09203.1"/>
    <property type="molecule type" value="Genomic_DNA"/>
</dbReference>
<name>A0AAX2GXQ2_9FLAO</name>
<protein>
    <recommendedName>
        <fullName evidence="5">Peptidase</fullName>
    </recommendedName>
</protein>
<feature type="compositionally biased region" description="Basic and acidic residues" evidence="1">
    <location>
        <begin position="151"/>
        <end position="170"/>
    </location>
</feature>
<keyword evidence="2" id="KW-0472">Membrane</keyword>
<evidence type="ECO:0000313" key="3">
    <source>
        <dbReference type="EMBL" id="SNV09203.1"/>
    </source>
</evidence>
<feature type="region of interest" description="Disordered" evidence="1">
    <location>
        <begin position="151"/>
        <end position="192"/>
    </location>
</feature>
<evidence type="ECO:0000256" key="2">
    <source>
        <dbReference type="SAM" id="Phobius"/>
    </source>
</evidence>
<dbReference type="Proteomes" id="UP000215539">
    <property type="component" value="Chromosome 1"/>
</dbReference>
<keyword evidence="2" id="KW-0812">Transmembrane</keyword>
<evidence type="ECO:0008006" key="5">
    <source>
        <dbReference type="Google" id="ProtNLM"/>
    </source>
</evidence>
<organism evidence="3 4">
    <name type="scientific">Capnocytophaga haemolytica</name>
    <dbReference type="NCBI Taxonomy" id="45243"/>
    <lineage>
        <taxon>Bacteria</taxon>
        <taxon>Pseudomonadati</taxon>
        <taxon>Bacteroidota</taxon>
        <taxon>Flavobacteriia</taxon>
        <taxon>Flavobacteriales</taxon>
        <taxon>Flavobacteriaceae</taxon>
        <taxon>Capnocytophaga</taxon>
    </lineage>
</organism>
<feature type="transmembrane region" description="Helical" evidence="2">
    <location>
        <begin position="43"/>
        <end position="64"/>
    </location>
</feature>
<reference evidence="3 4" key="1">
    <citation type="submission" date="2017-06" db="EMBL/GenBank/DDBJ databases">
        <authorList>
            <consortium name="Pathogen Informatics"/>
        </authorList>
    </citation>
    <scope>NUCLEOTIDE SEQUENCE [LARGE SCALE GENOMIC DNA]</scope>
    <source>
        <strain evidence="3 4">NCTC12947</strain>
    </source>
</reference>
<sequence>MATQKESRKEQLKRKWLSKYRLVVMDDETFEEKASFRLSRLNIFVFGSLFALVVITFTVLLLIYTPLRQYVLGYTAVENKQETLQLLLKSNSLEKKVKNSEAYITSLKKVLVGDIKPQRHDKDTASVRNYNPKFDPKAVIIKRSKQDSILRKQVEEEDVKARERNNEANEPRAGNSEDDSRNTQQQEETETP</sequence>
<dbReference type="RefSeq" id="WP_074860870.1">
    <property type="nucleotide sequence ID" value="NZ_CP014227.1"/>
</dbReference>
<evidence type="ECO:0000256" key="1">
    <source>
        <dbReference type="SAM" id="MobiDB-lite"/>
    </source>
</evidence>
<dbReference type="AlphaFoldDB" id="A0AAX2GXQ2"/>
<proteinExistence type="predicted"/>
<accession>A0AAX2GXQ2</accession>
<gene>
    <name evidence="3" type="ORF">SAMEA44541418_01145</name>
</gene>
<evidence type="ECO:0000313" key="4">
    <source>
        <dbReference type="Proteomes" id="UP000215539"/>
    </source>
</evidence>